<evidence type="ECO:0000313" key="3">
    <source>
        <dbReference type="Proteomes" id="UP000188354"/>
    </source>
</evidence>
<feature type="compositionally biased region" description="Low complexity" evidence="1">
    <location>
        <begin position="58"/>
        <end position="69"/>
    </location>
</feature>
<evidence type="ECO:0000313" key="2">
    <source>
        <dbReference type="EMBL" id="OIW10650.1"/>
    </source>
</evidence>
<dbReference type="EMBL" id="CM007366">
    <property type="protein sequence ID" value="OIW10650.1"/>
    <property type="molecule type" value="Genomic_DNA"/>
</dbReference>
<feature type="region of interest" description="Disordered" evidence="1">
    <location>
        <begin position="447"/>
        <end position="469"/>
    </location>
</feature>
<dbReference type="KEGG" id="lang:109349110"/>
<reference evidence="2 3" key="1">
    <citation type="journal article" date="2017" name="Plant Biotechnol. J.">
        <title>A comprehensive draft genome sequence for lupin (Lupinus angustifolius), an emerging health food: insights into plant-microbe interactions and legume evolution.</title>
        <authorList>
            <person name="Hane J.K."/>
            <person name="Ming Y."/>
            <person name="Kamphuis L.G."/>
            <person name="Nelson M.N."/>
            <person name="Garg G."/>
            <person name="Atkins C.A."/>
            <person name="Bayer P.E."/>
            <person name="Bravo A."/>
            <person name="Bringans S."/>
            <person name="Cannon S."/>
            <person name="Edwards D."/>
            <person name="Foley R."/>
            <person name="Gao L.L."/>
            <person name="Harrison M.J."/>
            <person name="Huang W."/>
            <person name="Hurgobin B."/>
            <person name="Li S."/>
            <person name="Liu C.W."/>
            <person name="McGrath A."/>
            <person name="Morahan G."/>
            <person name="Murray J."/>
            <person name="Weller J."/>
            <person name="Jian J."/>
            <person name="Singh K.B."/>
        </authorList>
    </citation>
    <scope>NUCLEOTIDE SEQUENCE [LARGE SCALE GENOMIC DNA]</scope>
    <source>
        <strain evidence="3">cv. Tanjil</strain>
        <tissue evidence="2">Whole plant</tissue>
    </source>
</reference>
<dbReference type="PANTHER" id="PTHR14000">
    <property type="entry name" value="FINGER CCCH DOMAIN PROTEIN, PUTATIVE (DUF3755)-RELATED"/>
    <property type="match status" value="1"/>
</dbReference>
<feature type="compositionally biased region" description="Acidic residues" evidence="1">
    <location>
        <begin position="452"/>
        <end position="469"/>
    </location>
</feature>
<protein>
    <recommendedName>
        <fullName evidence="4">Myb-like domain-containing protein</fullName>
    </recommendedName>
</protein>
<dbReference type="OrthoDB" id="552191at2759"/>
<dbReference type="PANTHER" id="PTHR14000:SF17">
    <property type="entry name" value="MYB-LIKE DOMAIN-CONTAINING PROTEIN"/>
    <property type="match status" value="1"/>
</dbReference>
<accession>A0A4P1RGP3</accession>
<dbReference type="AlphaFoldDB" id="A0A4P1RGP3"/>
<dbReference type="Gene3D" id="1.10.10.60">
    <property type="entry name" value="Homeodomain-like"/>
    <property type="match status" value="1"/>
</dbReference>
<evidence type="ECO:0000256" key="1">
    <source>
        <dbReference type="SAM" id="MobiDB-lite"/>
    </source>
</evidence>
<dbReference type="InterPro" id="IPR001005">
    <property type="entry name" value="SANT/Myb"/>
</dbReference>
<evidence type="ECO:0008006" key="4">
    <source>
        <dbReference type="Google" id="ProtNLM"/>
    </source>
</evidence>
<dbReference type="Proteomes" id="UP000188354">
    <property type="component" value="Chromosome LG06"/>
</dbReference>
<feature type="region of interest" description="Disordered" evidence="1">
    <location>
        <begin position="1"/>
        <end position="132"/>
    </location>
</feature>
<keyword evidence="3" id="KW-1185">Reference proteome</keyword>
<feature type="compositionally biased region" description="Basic and acidic residues" evidence="1">
    <location>
        <begin position="107"/>
        <end position="116"/>
    </location>
</feature>
<gene>
    <name evidence="2" type="ORF">TanjilG_16022</name>
</gene>
<name>A0A4P1RGP3_LUPAN</name>
<proteinExistence type="predicted"/>
<dbReference type="CDD" id="cd00167">
    <property type="entry name" value="SANT"/>
    <property type="match status" value="1"/>
</dbReference>
<sequence>MPSRDSIHHNHPVTPRRSQRLILIQQQQHKPSNPPTPRTPFNPKLSKSYDSTKKHSNQKSSSKSHTNSQNGTTGLRRSARLNNGDGGIPSLRRSPRLSDLKLPVNEENGKKPHIEENVSGGSGSSISRSRISTRVKAGHQVGDADEVKKNENCVVEEGKVKNGDMVEVGVKRKRKRPREKETAIGWTKEQELTLQRAYLAAKPSPHFWKNVSKLVPGKSQQECFDRIHYDHITPRQSQPRSRAKAITLSPIHQFSLSASKLLRPFDKKVKRTNVLKPKNYNTQKSVAMLLQRHLNVDRDHRGDIFSVLEPNTDLSTNDAFQPSEALSTPKQQKENQGFLKNCTEASSSSHKKTLSRFSGSCITDLASPPVLKQVKNRVLHEKYVHQLRCREAKRKAASARIQVPTTGKISEAISIQKRDVVKAAKVALVSEARDAISKFQHSQANFNNTCSSEEEEDNNDGIEVEYDSQ</sequence>
<dbReference type="STRING" id="3871.A0A4P1RGP3"/>
<dbReference type="SUPFAM" id="SSF46689">
    <property type="entry name" value="Homeodomain-like"/>
    <property type="match status" value="1"/>
</dbReference>
<dbReference type="Gramene" id="OIW10650">
    <property type="protein sequence ID" value="OIW10650"/>
    <property type="gene ID" value="TanjilG_16022"/>
</dbReference>
<organism evidence="2 3">
    <name type="scientific">Lupinus angustifolius</name>
    <name type="common">Narrow-leaved blue lupine</name>
    <dbReference type="NCBI Taxonomy" id="3871"/>
    <lineage>
        <taxon>Eukaryota</taxon>
        <taxon>Viridiplantae</taxon>
        <taxon>Streptophyta</taxon>
        <taxon>Embryophyta</taxon>
        <taxon>Tracheophyta</taxon>
        <taxon>Spermatophyta</taxon>
        <taxon>Magnoliopsida</taxon>
        <taxon>eudicotyledons</taxon>
        <taxon>Gunneridae</taxon>
        <taxon>Pentapetalae</taxon>
        <taxon>rosids</taxon>
        <taxon>fabids</taxon>
        <taxon>Fabales</taxon>
        <taxon>Fabaceae</taxon>
        <taxon>Papilionoideae</taxon>
        <taxon>50 kb inversion clade</taxon>
        <taxon>genistoids sensu lato</taxon>
        <taxon>core genistoids</taxon>
        <taxon>Genisteae</taxon>
        <taxon>Lupinus</taxon>
    </lineage>
</organism>
<dbReference type="InterPro" id="IPR009057">
    <property type="entry name" value="Homeodomain-like_sf"/>
</dbReference>